<name>A0A4U8UX87_STECR</name>
<dbReference type="EMBL" id="AZBU02000001">
    <property type="protein sequence ID" value="TMS37449.1"/>
    <property type="molecule type" value="Genomic_DNA"/>
</dbReference>
<reference evidence="1 2" key="2">
    <citation type="journal article" date="2019" name="G3 (Bethesda)">
        <title>Hybrid Assembly of the Genome of the Entomopathogenic Nematode Steinernema carpocapsae Identifies the X-Chromosome.</title>
        <authorList>
            <person name="Serra L."/>
            <person name="Macchietto M."/>
            <person name="Macias-Munoz A."/>
            <person name="McGill C.J."/>
            <person name="Rodriguez I.M."/>
            <person name="Rodriguez B."/>
            <person name="Murad R."/>
            <person name="Mortazavi A."/>
        </authorList>
    </citation>
    <scope>NUCLEOTIDE SEQUENCE [LARGE SCALE GENOMIC DNA]</scope>
    <source>
        <strain evidence="1 2">ALL</strain>
    </source>
</reference>
<proteinExistence type="predicted"/>
<dbReference type="AlphaFoldDB" id="A0A4U8UX87"/>
<reference evidence="1 2" key="1">
    <citation type="journal article" date="2015" name="Genome Biol.">
        <title>Comparative genomics of Steinernema reveals deeply conserved gene regulatory networks.</title>
        <authorList>
            <person name="Dillman A.R."/>
            <person name="Macchietto M."/>
            <person name="Porter C.F."/>
            <person name="Rogers A."/>
            <person name="Williams B."/>
            <person name="Antoshechkin I."/>
            <person name="Lee M.M."/>
            <person name="Goodwin Z."/>
            <person name="Lu X."/>
            <person name="Lewis E.E."/>
            <person name="Goodrich-Blair H."/>
            <person name="Stock S.P."/>
            <person name="Adams B.J."/>
            <person name="Sternberg P.W."/>
            <person name="Mortazavi A."/>
        </authorList>
    </citation>
    <scope>NUCLEOTIDE SEQUENCE [LARGE SCALE GENOMIC DNA]</scope>
    <source>
        <strain evidence="1 2">ALL</strain>
    </source>
</reference>
<comment type="caution">
    <text evidence="1">The sequence shown here is derived from an EMBL/GenBank/DDBJ whole genome shotgun (WGS) entry which is preliminary data.</text>
</comment>
<evidence type="ECO:0000313" key="1">
    <source>
        <dbReference type="EMBL" id="TMS37449.1"/>
    </source>
</evidence>
<dbReference type="EMBL" id="CM016762">
    <property type="protein sequence ID" value="TMS37449.1"/>
    <property type="molecule type" value="Genomic_DNA"/>
</dbReference>
<accession>A0A4U8UX87</accession>
<organism evidence="1 2">
    <name type="scientific">Steinernema carpocapsae</name>
    <name type="common">Entomopathogenic nematode</name>
    <dbReference type="NCBI Taxonomy" id="34508"/>
    <lineage>
        <taxon>Eukaryota</taxon>
        <taxon>Metazoa</taxon>
        <taxon>Ecdysozoa</taxon>
        <taxon>Nematoda</taxon>
        <taxon>Chromadorea</taxon>
        <taxon>Rhabditida</taxon>
        <taxon>Tylenchina</taxon>
        <taxon>Panagrolaimomorpha</taxon>
        <taxon>Strongyloidoidea</taxon>
        <taxon>Steinernematidae</taxon>
        <taxon>Steinernema</taxon>
    </lineage>
</organism>
<dbReference type="Proteomes" id="UP000298663">
    <property type="component" value="Chromosome X"/>
</dbReference>
<sequence length="84" mass="9636">MNVHARSRSHCTLIETKTAKRRIRWMGFARIGFEGYRLHNDSDDRGVSDSFKTAIVRAFSSCVDARARADTHVRFSQTETEIFG</sequence>
<keyword evidence="2" id="KW-1185">Reference proteome</keyword>
<evidence type="ECO:0000313" key="2">
    <source>
        <dbReference type="Proteomes" id="UP000298663"/>
    </source>
</evidence>
<protein>
    <submittedName>
        <fullName evidence="1">Uncharacterized protein</fullName>
    </submittedName>
</protein>
<gene>
    <name evidence="1" type="ORF">L596_004378</name>
</gene>